<proteinExistence type="inferred from homology"/>
<dbReference type="Gene3D" id="3.90.180.10">
    <property type="entry name" value="Medium-chain alcohol dehydrogenases, catalytic domain"/>
    <property type="match status" value="1"/>
</dbReference>
<evidence type="ECO:0000313" key="6">
    <source>
        <dbReference type="Proteomes" id="UP000033540"/>
    </source>
</evidence>
<dbReference type="Gene3D" id="3.40.50.720">
    <property type="entry name" value="NAD(P)-binding Rossmann-like Domain"/>
    <property type="match status" value="2"/>
</dbReference>
<accession>A0A0F0I6P8</accession>
<dbReference type="PANTHER" id="PTHR43618">
    <property type="entry name" value="7-ALPHA-HYDROXYSTEROID DEHYDROGENASE"/>
    <property type="match status" value="1"/>
</dbReference>
<dbReference type="Pfam" id="PF00107">
    <property type="entry name" value="ADH_zinc_N"/>
    <property type="match status" value="1"/>
</dbReference>
<evidence type="ECO:0000256" key="1">
    <source>
        <dbReference type="ARBA" id="ARBA00006484"/>
    </source>
</evidence>
<comment type="caution">
    <text evidence="5">The sequence shown here is derived from an EMBL/GenBank/DDBJ whole genome shotgun (WGS) entry which is preliminary data.</text>
</comment>
<dbReference type="OrthoDB" id="809632at2759"/>
<keyword evidence="2" id="KW-0521">NADP</keyword>
<dbReference type="PRINTS" id="PR00081">
    <property type="entry name" value="GDHRDH"/>
</dbReference>
<dbReference type="PROSITE" id="PS00061">
    <property type="entry name" value="ADH_SHORT"/>
    <property type="match status" value="1"/>
</dbReference>
<dbReference type="CDD" id="cd05233">
    <property type="entry name" value="SDR_c"/>
    <property type="match status" value="1"/>
</dbReference>
<evidence type="ECO:0000256" key="2">
    <source>
        <dbReference type="ARBA" id="ARBA00022857"/>
    </source>
</evidence>
<feature type="domain" description="Enoyl reductase (ER)" evidence="4">
    <location>
        <begin position="20"/>
        <end position="341"/>
    </location>
</feature>
<dbReference type="InterPro" id="IPR013149">
    <property type="entry name" value="ADH-like_C"/>
</dbReference>
<evidence type="ECO:0000256" key="3">
    <source>
        <dbReference type="ARBA" id="ARBA00023002"/>
    </source>
</evidence>
<dbReference type="FunFam" id="3.40.50.720:FF:000121">
    <property type="entry name" value="Prostaglandin reductase 2"/>
    <property type="match status" value="1"/>
</dbReference>
<protein>
    <submittedName>
        <fullName evidence="5">Short chain dehydrogenase</fullName>
    </submittedName>
</protein>
<organism evidence="5 6">
    <name type="scientific">Aspergillus parasiticus (strain ATCC 56775 / NRRL 5862 / SRRC 143 / SU-1)</name>
    <dbReference type="NCBI Taxonomy" id="1403190"/>
    <lineage>
        <taxon>Eukaryota</taxon>
        <taxon>Fungi</taxon>
        <taxon>Dikarya</taxon>
        <taxon>Ascomycota</taxon>
        <taxon>Pezizomycotina</taxon>
        <taxon>Eurotiomycetes</taxon>
        <taxon>Eurotiomycetidae</taxon>
        <taxon>Eurotiales</taxon>
        <taxon>Aspergillaceae</taxon>
        <taxon>Aspergillus</taxon>
        <taxon>Aspergillus subgen. Circumdati</taxon>
    </lineage>
</organism>
<sequence length="705" mass="76428">MPITNRQAIYANTPSPAIDPSLSNGTFKISTTTISDNVPDDKVLVRVHYLSLDPAMRQWLTAKRSYIAPVERGSVMRGQSIAQVIGVGSNLKTQYKAGDWVIAYSGWQEYALLGQKEAQKVVIPPGCRPTDAMSVLGMTGLTAYFGMTEVGQPKPGDTVVVSGAAGATGMVAGQIAKIKGAKRVVGLAGSAEKCAFLRNELGFDAAINYKDKDWKKQLKDATPEYIDVFFDNTGGEILDACLARAARDARFAICGAISQYNSAKPQGPASFMTVISQRVTLKGFIVFDYAKKYPIALKDLSEWLTQGKIKRKEHIVPGGLEAAPQGLVDLYGGVNTGKMMVEVAPLGFNSIMLRQNILPRFLKSRCYSHRLSYSALQKPFLVYSRAQLSTSTSNLFTTTPSRNVSEAIKMEAKASNENFKLENLFNVKGKVALITGGGSGIGLMATQALAVNGAKVYITGRTGEKLDRVAELYNKNIQGQIIPITSDITDKSSVDKLVQEISSREKYLSILINNAGISSSTQTTEKEDPKELRKELFESSALDPKEWDDVYRTNVTQLFMTTTAFLPLLQKGSEQEKGWSSTVINISSISGIVKVSQHHFAYNASKAAAIHLTKMLAHEVASSGLRIRVNNIAPGVFPSEMTAGESDEKQKSELAKEKYEGKVPAARPGKDEDMANAVLFSTTNQYLNGQTIVVDGGYVLAAGTV</sequence>
<keyword evidence="3" id="KW-0560">Oxidoreductase</keyword>
<dbReference type="EMBL" id="JZEE01000662">
    <property type="protein sequence ID" value="KJK61643.1"/>
    <property type="molecule type" value="Genomic_DNA"/>
</dbReference>
<dbReference type="InterPro" id="IPR002347">
    <property type="entry name" value="SDR_fam"/>
</dbReference>
<reference evidence="5 6" key="1">
    <citation type="submission" date="2015-02" db="EMBL/GenBank/DDBJ databases">
        <title>Draft genome sequence of Aspergillus parasiticus SU-1.</title>
        <authorList>
            <person name="Yu J."/>
            <person name="Fedorova N."/>
            <person name="Yin Y."/>
            <person name="Losada L."/>
            <person name="Zafar N."/>
            <person name="Taujale R."/>
            <person name="Ehrlich K.C."/>
            <person name="Bhatnagar D."/>
            <person name="Cleveland T.E."/>
            <person name="Bennett J.W."/>
            <person name="Nierman W.C."/>
        </authorList>
    </citation>
    <scope>NUCLEOTIDE SEQUENCE [LARGE SCALE GENOMIC DNA]</scope>
    <source>
        <strain evidence="6">ATCC 56775 / NRRL 5862 / SRRC 143 / SU-1</strain>
    </source>
</reference>
<dbReference type="InterPro" id="IPR011032">
    <property type="entry name" value="GroES-like_sf"/>
</dbReference>
<gene>
    <name evidence="5" type="ORF">P875_00086874</name>
</gene>
<dbReference type="PANTHER" id="PTHR43618:SF4">
    <property type="entry name" value="SHORT CHAIN DEHYDROGENASE_REDUCTASE FAMILY (AFU_ORTHOLOGUE AFUA_7G04540)"/>
    <property type="match status" value="1"/>
</dbReference>
<dbReference type="Pfam" id="PF16884">
    <property type="entry name" value="ADH_N_2"/>
    <property type="match status" value="1"/>
</dbReference>
<evidence type="ECO:0000313" key="5">
    <source>
        <dbReference type="EMBL" id="KJK61643.1"/>
    </source>
</evidence>
<dbReference type="PRINTS" id="PR00080">
    <property type="entry name" value="SDRFAMILY"/>
</dbReference>
<name>A0A0F0I6P8_ASPPU</name>
<dbReference type="GO" id="GO:0044550">
    <property type="term" value="P:secondary metabolite biosynthetic process"/>
    <property type="evidence" value="ECO:0007669"/>
    <property type="project" value="UniProtKB-ARBA"/>
</dbReference>
<dbReference type="Proteomes" id="UP000033540">
    <property type="component" value="Unassembled WGS sequence"/>
</dbReference>
<dbReference type="GO" id="GO:0016491">
    <property type="term" value="F:oxidoreductase activity"/>
    <property type="evidence" value="ECO:0007669"/>
    <property type="project" value="UniProtKB-KW"/>
</dbReference>
<dbReference type="Pfam" id="PF00106">
    <property type="entry name" value="adh_short"/>
    <property type="match status" value="1"/>
</dbReference>
<dbReference type="SUPFAM" id="SSF51735">
    <property type="entry name" value="NAD(P)-binding Rossmann-fold domains"/>
    <property type="match status" value="2"/>
</dbReference>
<evidence type="ECO:0000259" key="4">
    <source>
        <dbReference type="SMART" id="SM00829"/>
    </source>
</evidence>
<dbReference type="SUPFAM" id="SSF50129">
    <property type="entry name" value="GroES-like"/>
    <property type="match status" value="1"/>
</dbReference>
<dbReference type="FunFam" id="3.40.50.720:FF:000084">
    <property type="entry name" value="Short-chain dehydrogenase reductase"/>
    <property type="match status" value="1"/>
</dbReference>
<dbReference type="AlphaFoldDB" id="A0A0F0I6P8"/>
<dbReference type="InterPro" id="IPR036291">
    <property type="entry name" value="NAD(P)-bd_dom_sf"/>
</dbReference>
<comment type="similarity">
    <text evidence="1">Belongs to the short-chain dehydrogenases/reductases (SDR) family.</text>
</comment>
<dbReference type="InterPro" id="IPR052178">
    <property type="entry name" value="Sec_Metab_Biosynth_SDR"/>
</dbReference>
<dbReference type="InterPro" id="IPR020843">
    <property type="entry name" value="ER"/>
</dbReference>
<dbReference type="InterPro" id="IPR020904">
    <property type="entry name" value="Sc_DH/Rdtase_CS"/>
</dbReference>
<dbReference type="InterPro" id="IPR041694">
    <property type="entry name" value="ADH_N_2"/>
</dbReference>
<dbReference type="CDD" id="cd05288">
    <property type="entry name" value="PGDH"/>
    <property type="match status" value="1"/>
</dbReference>
<dbReference type="SMART" id="SM00829">
    <property type="entry name" value="PKS_ER"/>
    <property type="match status" value="1"/>
</dbReference>